<keyword evidence="2" id="KW-0560">Oxidoreductase</keyword>
<evidence type="ECO:0000313" key="6">
    <source>
        <dbReference type="Proteomes" id="UP000664417"/>
    </source>
</evidence>
<dbReference type="InterPro" id="IPR036291">
    <property type="entry name" value="NAD(P)-bd_dom_sf"/>
</dbReference>
<dbReference type="AlphaFoldDB" id="A0A8J7QJY3"/>
<dbReference type="Proteomes" id="UP000664417">
    <property type="component" value="Unassembled WGS sequence"/>
</dbReference>
<proteinExistence type="predicted"/>
<dbReference type="InterPro" id="IPR013149">
    <property type="entry name" value="ADH-like_C"/>
</dbReference>
<protein>
    <submittedName>
        <fullName evidence="5">NAD(P)H-quinone oxidoreductase</fullName>
    </submittedName>
</protein>
<dbReference type="SUPFAM" id="SSF51735">
    <property type="entry name" value="NAD(P)-binding Rossmann-fold domains"/>
    <property type="match status" value="1"/>
</dbReference>
<comment type="caution">
    <text evidence="5">The sequence shown here is derived from an EMBL/GenBank/DDBJ whole genome shotgun (WGS) entry which is preliminary data.</text>
</comment>
<dbReference type="NCBIfam" id="TIGR02824">
    <property type="entry name" value="quinone_pig3"/>
    <property type="match status" value="1"/>
</dbReference>
<evidence type="ECO:0000256" key="3">
    <source>
        <dbReference type="SAM" id="MobiDB-lite"/>
    </source>
</evidence>
<dbReference type="InterPro" id="IPR020843">
    <property type="entry name" value="ER"/>
</dbReference>
<dbReference type="Gene3D" id="3.90.180.10">
    <property type="entry name" value="Medium-chain alcohol dehydrogenases, catalytic domain"/>
    <property type="match status" value="1"/>
</dbReference>
<keyword evidence="1" id="KW-0521">NADP</keyword>
<feature type="domain" description="Enoyl reductase (ER)" evidence="4">
    <location>
        <begin position="12"/>
        <end position="320"/>
    </location>
</feature>
<dbReference type="PANTHER" id="PTHR48106:SF8">
    <property type="entry name" value="OS02G0805600 PROTEIN"/>
    <property type="match status" value="1"/>
</dbReference>
<sequence>MNVVFVNPDHPEQPLTLTEQPDPRPGPTQIVVDVKAAGVNRADLLQRRGLYPPPPDESDILGLEIAGDVLAVGEKVHDFRIGERVFGLVAGGGYAEQCLLDHRLAHRIPDDRSYVWAAALCEIGYTANENLFHHGRLQTGESVLIHAGASGVGSAAVRMAALRDCRVLTTTSTETKQAFCRTLGAETVIPYKTRSFVEVVRAAGGVDVILDFVGAAYLSDNLKSLKQGGRLVVVGLLGGRKGELDLSLVLRKNLSITGSVLRARTLAEKIAVKGRFCAGWQEAIDNDDFRPHVFQTFPLSQAEAAHACMRDNQHHGKIVLTRDESPPSPQAPDRN</sequence>
<accession>A0A8J7QJY3</accession>
<dbReference type="InterPro" id="IPR014189">
    <property type="entry name" value="Quinone_OxRdtase_PIG3"/>
</dbReference>
<evidence type="ECO:0000256" key="2">
    <source>
        <dbReference type="ARBA" id="ARBA00023002"/>
    </source>
</evidence>
<dbReference type="SUPFAM" id="SSF50129">
    <property type="entry name" value="GroES-like"/>
    <property type="match status" value="1"/>
</dbReference>
<dbReference type="CDD" id="cd05276">
    <property type="entry name" value="p53_inducible_oxidoreductase"/>
    <property type="match status" value="1"/>
</dbReference>
<dbReference type="EMBL" id="JAFREP010000013">
    <property type="protein sequence ID" value="MBO1319585.1"/>
    <property type="molecule type" value="Genomic_DNA"/>
</dbReference>
<feature type="region of interest" description="Disordered" evidence="3">
    <location>
        <begin position="1"/>
        <end position="26"/>
    </location>
</feature>
<reference evidence="5" key="1">
    <citation type="submission" date="2021-03" db="EMBL/GenBank/DDBJ databases">
        <authorList>
            <person name="Wang G."/>
        </authorList>
    </citation>
    <scope>NUCLEOTIDE SEQUENCE</scope>
    <source>
        <strain evidence="5">KCTC 12899</strain>
    </source>
</reference>
<evidence type="ECO:0000256" key="1">
    <source>
        <dbReference type="ARBA" id="ARBA00022857"/>
    </source>
</evidence>
<evidence type="ECO:0000313" key="5">
    <source>
        <dbReference type="EMBL" id="MBO1319585.1"/>
    </source>
</evidence>
<dbReference type="PANTHER" id="PTHR48106">
    <property type="entry name" value="QUINONE OXIDOREDUCTASE PIG3-RELATED"/>
    <property type="match status" value="1"/>
</dbReference>
<dbReference type="SMART" id="SM00829">
    <property type="entry name" value="PKS_ER"/>
    <property type="match status" value="1"/>
</dbReference>
<dbReference type="Pfam" id="PF08240">
    <property type="entry name" value="ADH_N"/>
    <property type="match status" value="1"/>
</dbReference>
<dbReference type="GO" id="GO:0070402">
    <property type="term" value="F:NADPH binding"/>
    <property type="evidence" value="ECO:0007669"/>
    <property type="project" value="TreeGrafter"/>
</dbReference>
<name>A0A8J7QJY3_9BACT</name>
<dbReference type="RefSeq" id="WP_207859491.1">
    <property type="nucleotide sequence ID" value="NZ_JAFREP010000013.1"/>
</dbReference>
<dbReference type="Pfam" id="PF00107">
    <property type="entry name" value="ADH_zinc_N"/>
    <property type="match status" value="1"/>
</dbReference>
<keyword evidence="6" id="KW-1185">Reference proteome</keyword>
<dbReference type="InterPro" id="IPR011032">
    <property type="entry name" value="GroES-like_sf"/>
</dbReference>
<dbReference type="GO" id="GO:0016651">
    <property type="term" value="F:oxidoreductase activity, acting on NAD(P)H"/>
    <property type="evidence" value="ECO:0007669"/>
    <property type="project" value="TreeGrafter"/>
</dbReference>
<evidence type="ECO:0000259" key="4">
    <source>
        <dbReference type="SMART" id="SM00829"/>
    </source>
</evidence>
<dbReference type="Gene3D" id="3.40.50.720">
    <property type="entry name" value="NAD(P)-binding Rossmann-like Domain"/>
    <property type="match status" value="1"/>
</dbReference>
<organism evidence="5 6">
    <name type="scientific">Acanthopleuribacter pedis</name>
    <dbReference type="NCBI Taxonomy" id="442870"/>
    <lineage>
        <taxon>Bacteria</taxon>
        <taxon>Pseudomonadati</taxon>
        <taxon>Acidobacteriota</taxon>
        <taxon>Holophagae</taxon>
        <taxon>Acanthopleuribacterales</taxon>
        <taxon>Acanthopleuribacteraceae</taxon>
        <taxon>Acanthopleuribacter</taxon>
    </lineage>
</organism>
<gene>
    <name evidence="5" type="ORF">J3U88_14005</name>
</gene>
<dbReference type="InterPro" id="IPR013154">
    <property type="entry name" value="ADH-like_N"/>
</dbReference>